<keyword evidence="2" id="KW-1003">Cell membrane</keyword>
<organism evidence="13 14">
    <name type="scientific">Acinetobacter apis</name>
    <dbReference type="NCBI Taxonomy" id="1229165"/>
    <lineage>
        <taxon>Bacteria</taxon>
        <taxon>Pseudomonadati</taxon>
        <taxon>Pseudomonadota</taxon>
        <taxon>Gammaproteobacteria</taxon>
        <taxon>Moraxellales</taxon>
        <taxon>Moraxellaceae</taxon>
        <taxon>Acinetobacter</taxon>
    </lineage>
</organism>
<evidence type="ECO:0000256" key="9">
    <source>
        <dbReference type="ARBA" id="ARBA00040743"/>
    </source>
</evidence>
<dbReference type="InterPro" id="IPR027304">
    <property type="entry name" value="Trigger_fact/SurA_dom_sf"/>
</dbReference>
<name>A0A217EEA2_9GAMM</name>
<dbReference type="GO" id="GO:0003755">
    <property type="term" value="F:peptidyl-prolyl cis-trans isomerase activity"/>
    <property type="evidence" value="ECO:0007669"/>
    <property type="project" value="UniProtKB-KW"/>
</dbReference>
<evidence type="ECO:0000259" key="12">
    <source>
        <dbReference type="PROSITE" id="PS50198"/>
    </source>
</evidence>
<evidence type="ECO:0000313" key="14">
    <source>
        <dbReference type="Proteomes" id="UP000243463"/>
    </source>
</evidence>
<gene>
    <name evidence="13" type="ORF">SAMN05444584_0464</name>
</gene>
<comment type="subcellular location">
    <subcellularLocation>
        <location evidence="1">Cell inner membrane</location>
        <topology evidence="1">Single-pass type II membrane protein</topology>
        <orientation evidence="1">Periplasmic side</orientation>
    </subcellularLocation>
</comment>
<evidence type="ECO:0000256" key="10">
    <source>
        <dbReference type="ARBA" id="ARBA00042775"/>
    </source>
</evidence>
<keyword evidence="11" id="KW-0697">Rotamase</keyword>
<dbReference type="SUPFAM" id="SSF109998">
    <property type="entry name" value="Triger factor/SurA peptide-binding domain-like"/>
    <property type="match status" value="1"/>
</dbReference>
<keyword evidence="4" id="KW-0812">Transmembrane</keyword>
<dbReference type="PANTHER" id="PTHR47529">
    <property type="entry name" value="PEPTIDYL-PROLYL CIS-TRANS ISOMERASE D"/>
    <property type="match status" value="1"/>
</dbReference>
<evidence type="ECO:0000256" key="3">
    <source>
        <dbReference type="ARBA" id="ARBA00022519"/>
    </source>
</evidence>
<keyword evidence="6" id="KW-0472">Membrane</keyword>
<keyword evidence="7" id="KW-0143">Chaperone</keyword>
<protein>
    <recommendedName>
        <fullName evidence="9">Periplasmic chaperone PpiD</fullName>
    </recommendedName>
    <alternativeName>
        <fullName evidence="10">Periplasmic folding chaperone</fullName>
    </alternativeName>
</protein>
<proteinExistence type="inferred from homology"/>
<accession>A0A217EEA2</accession>
<dbReference type="AlphaFoldDB" id="A0A217EEA2"/>
<sequence length="623" mass="68639">MESFRKLIRGWLGKVLLVLFLIPLALVGIEGYFGGSNKGDVAKQVNGQPISNKELDELIKAYQQQYLQFVQGDESLLNTNAIRESALNTLIARTLLLQQADQLGVKMSDSQFVQMLSQLPDFQVDGKFSNEVFGNYLRSRGITKEMLTANLQQDHALKMLSGTVSNYALVSPTAIERFADLQTEQRELYLSSIKLDEYKKGITISNQEAATYYEQHKNDFRRNASVDVDYVVVKPDMVTAKTPFTVTDAELQQAYTQYVEKQKNSVPKIVKHILITQDTRSDAEALKLANEIEAKIKAGLSFDAAAKQYSEDPSSKDKGGLIAGYQAATLGSAEFDNAVNALQNQAVSQPVKTSFGYHIIQMHTEPVKIESFDAMKAALTTQLEKSKAANLYTDTVNNLNDTVVSNNALDPITEQVKAAMVQTANNVTLWTKDPYLSNAAVKAKLFNDSVKGGDRNISTSVQLPDGSNIWVRIRNYHAEGLQTAEQAQADVKVKLLNKKAAELAKAKIATTLAAFNTQPAAEVMAKGNIKFEKAGLYTRQNLKQDIAKVAFTLPAPKAGMWSVGAADLADELVIVAVAQVKADGFKSFSPEQKQQVTQAYQQSRAEQELADYVDYLKSTAKIK</sequence>
<keyword evidence="5" id="KW-1133">Transmembrane helix</keyword>
<comment type="similarity">
    <text evidence="8">Belongs to the PpiD chaperone family.</text>
</comment>
<evidence type="ECO:0000313" key="13">
    <source>
        <dbReference type="EMBL" id="SNQ28540.1"/>
    </source>
</evidence>
<dbReference type="GO" id="GO:0005886">
    <property type="term" value="C:plasma membrane"/>
    <property type="evidence" value="ECO:0007669"/>
    <property type="project" value="UniProtKB-SubCell"/>
</dbReference>
<dbReference type="Gene3D" id="3.10.50.40">
    <property type="match status" value="1"/>
</dbReference>
<evidence type="ECO:0000256" key="5">
    <source>
        <dbReference type="ARBA" id="ARBA00022989"/>
    </source>
</evidence>
<dbReference type="Proteomes" id="UP000243463">
    <property type="component" value="Unassembled WGS sequence"/>
</dbReference>
<dbReference type="Pfam" id="PF13624">
    <property type="entry name" value="SurA_N_3"/>
    <property type="match status" value="1"/>
</dbReference>
<dbReference type="Pfam" id="PF00639">
    <property type="entry name" value="Rotamase"/>
    <property type="match status" value="1"/>
</dbReference>
<feature type="domain" description="PpiC" evidence="12">
    <location>
        <begin position="270"/>
        <end position="364"/>
    </location>
</feature>
<keyword evidence="14" id="KW-1185">Reference proteome</keyword>
<dbReference type="InterPro" id="IPR000297">
    <property type="entry name" value="PPIase_PpiC"/>
</dbReference>
<dbReference type="InterPro" id="IPR046357">
    <property type="entry name" value="PPIase_dom_sf"/>
</dbReference>
<dbReference type="EMBL" id="FZLN01000001">
    <property type="protein sequence ID" value="SNQ28540.1"/>
    <property type="molecule type" value="Genomic_DNA"/>
</dbReference>
<evidence type="ECO:0000256" key="8">
    <source>
        <dbReference type="ARBA" id="ARBA00038408"/>
    </source>
</evidence>
<keyword evidence="3" id="KW-0997">Cell inner membrane</keyword>
<dbReference type="SUPFAM" id="SSF54534">
    <property type="entry name" value="FKBP-like"/>
    <property type="match status" value="1"/>
</dbReference>
<evidence type="ECO:0000256" key="1">
    <source>
        <dbReference type="ARBA" id="ARBA00004382"/>
    </source>
</evidence>
<evidence type="ECO:0000256" key="7">
    <source>
        <dbReference type="ARBA" id="ARBA00023186"/>
    </source>
</evidence>
<reference evidence="14" key="1">
    <citation type="submission" date="2017-06" db="EMBL/GenBank/DDBJ databases">
        <authorList>
            <person name="Varghese N."/>
            <person name="Submissions S."/>
        </authorList>
    </citation>
    <scope>NUCLEOTIDE SEQUENCE [LARGE SCALE GENOMIC DNA]</scope>
    <source>
        <strain evidence="14">ANC 5114</strain>
    </source>
</reference>
<dbReference type="InterPro" id="IPR052029">
    <property type="entry name" value="PpiD_chaperone"/>
</dbReference>
<evidence type="ECO:0000256" key="6">
    <source>
        <dbReference type="ARBA" id="ARBA00023136"/>
    </source>
</evidence>
<dbReference type="RefSeq" id="WP_088822583.1">
    <property type="nucleotide sequence ID" value="NZ_FZLN01000001.1"/>
</dbReference>
<evidence type="ECO:0000256" key="4">
    <source>
        <dbReference type="ARBA" id="ARBA00022692"/>
    </source>
</evidence>
<dbReference type="OrthoDB" id="9812372at2"/>
<evidence type="ECO:0000256" key="11">
    <source>
        <dbReference type="PROSITE-ProRule" id="PRU00278"/>
    </source>
</evidence>
<dbReference type="PANTHER" id="PTHR47529:SF1">
    <property type="entry name" value="PERIPLASMIC CHAPERONE PPID"/>
    <property type="match status" value="1"/>
</dbReference>
<evidence type="ECO:0000256" key="2">
    <source>
        <dbReference type="ARBA" id="ARBA00022475"/>
    </source>
</evidence>
<dbReference type="PROSITE" id="PS50198">
    <property type="entry name" value="PPIC_PPIASE_2"/>
    <property type="match status" value="1"/>
</dbReference>
<keyword evidence="11 13" id="KW-0413">Isomerase</keyword>
<dbReference type="Gene3D" id="1.10.4030.10">
    <property type="entry name" value="Porin chaperone SurA, peptide-binding domain"/>
    <property type="match status" value="1"/>
</dbReference>